<dbReference type="PANTHER" id="PTHR20857:SF15">
    <property type="entry name" value="THIAMINE-PHOSPHATE SYNTHASE"/>
    <property type="match status" value="1"/>
</dbReference>
<dbReference type="InterPro" id="IPR036206">
    <property type="entry name" value="ThiamineP_synth_sf"/>
</dbReference>
<dbReference type="UniPathway" id="UPA00060">
    <property type="reaction ID" value="UER00141"/>
</dbReference>
<feature type="binding site" evidence="9">
    <location>
        <position position="140"/>
    </location>
    <ligand>
        <name>4-amino-2-methyl-5-(diphosphooxymethyl)pyrimidine</name>
        <dbReference type="ChEBI" id="CHEBI:57841"/>
    </ligand>
</feature>
<feature type="binding site" evidence="9">
    <location>
        <begin position="38"/>
        <end position="42"/>
    </location>
    <ligand>
        <name>4-amino-2-methyl-5-(diphosphooxymethyl)pyrimidine</name>
        <dbReference type="ChEBI" id="CHEBI:57841"/>
    </ligand>
</feature>
<name>A0A0P6VY33_9BACI</name>
<evidence type="ECO:0000256" key="2">
    <source>
        <dbReference type="ARBA" id="ARBA00022679"/>
    </source>
</evidence>
<comment type="catalytic activity">
    <reaction evidence="7 9 10">
        <text>2-(2-carboxy-4-methylthiazol-5-yl)ethyl phosphate + 4-amino-2-methyl-5-(diphosphooxymethyl)pyrimidine + 2 H(+) = thiamine phosphate + CO2 + diphosphate</text>
        <dbReference type="Rhea" id="RHEA:47848"/>
        <dbReference type="ChEBI" id="CHEBI:15378"/>
        <dbReference type="ChEBI" id="CHEBI:16526"/>
        <dbReference type="ChEBI" id="CHEBI:33019"/>
        <dbReference type="ChEBI" id="CHEBI:37575"/>
        <dbReference type="ChEBI" id="CHEBI:57841"/>
        <dbReference type="ChEBI" id="CHEBI:62890"/>
        <dbReference type="EC" id="2.5.1.3"/>
    </reaction>
</comment>
<feature type="binding site" evidence="9">
    <location>
        <begin position="137"/>
        <end position="139"/>
    </location>
    <ligand>
        <name>2-[(2R,5Z)-2-carboxy-4-methylthiazol-5(2H)-ylidene]ethyl phosphate</name>
        <dbReference type="ChEBI" id="CHEBI:62899"/>
    </ligand>
</feature>
<evidence type="ECO:0000259" key="12">
    <source>
        <dbReference type="Pfam" id="PF02581"/>
    </source>
</evidence>
<dbReference type="PATRIC" id="fig|218284.4.peg.3246"/>
<evidence type="ECO:0000256" key="8">
    <source>
        <dbReference type="ARBA" id="ARBA00047883"/>
    </source>
</evidence>
<feature type="domain" description="Thiamine phosphate synthase/TenI" evidence="12">
    <location>
        <begin position="9"/>
        <end position="192"/>
    </location>
</feature>
<feature type="binding site" evidence="9">
    <location>
        <begin position="189"/>
        <end position="190"/>
    </location>
    <ligand>
        <name>2-[(2R,5Z)-2-carboxy-4-methylthiazol-5(2H)-ylidene]ethyl phosphate</name>
        <dbReference type="ChEBI" id="CHEBI:62899"/>
    </ligand>
</feature>
<evidence type="ECO:0000256" key="6">
    <source>
        <dbReference type="ARBA" id="ARBA00047334"/>
    </source>
</evidence>
<comment type="function">
    <text evidence="9">Condenses 4-methyl-5-(beta-hydroxyethyl)thiazole monophosphate (THZ-P) and 2-methyl-4-amino-5-hydroxymethyl pyrimidine pyrophosphate (HMP-PP) to form thiamine monophosphate (TMP).</text>
</comment>
<dbReference type="OrthoDB" id="9812206at2"/>
<keyword evidence="2 9" id="KW-0808">Transferase</keyword>
<dbReference type="EMBL" id="LIXZ01000005">
    <property type="protein sequence ID" value="KPL60031.1"/>
    <property type="molecule type" value="Genomic_DNA"/>
</dbReference>
<dbReference type="Gene3D" id="3.20.20.70">
    <property type="entry name" value="Aldolase class I"/>
    <property type="match status" value="1"/>
</dbReference>
<keyword evidence="3 9" id="KW-0479">Metal-binding</keyword>
<feature type="binding site" evidence="9">
    <location>
        <position position="93"/>
    </location>
    <ligand>
        <name>Mg(2+)</name>
        <dbReference type="ChEBI" id="CHEBI:18420"/>
    </ligand>
</feature>
<organism evidence="13 14">
    <name type="scientific">Rossellomorea vietnamensis</name>
    <dbReference type="NCBI Taxonomy" id="218284"/>
    <lineage>
        <taxon>Bacteria</taxon>
        <taxon>Bacillati</taxon>
        <taxon>Bacillota</taxon>
        <taxon>Bacilli</taxon>
        <taxon>Bacillales</taxon>
        <taxon>Bacillaceae</taxon>
        <taxon>Rossellomorea</taxon>
    </lineage>
</organism>
<dbReference type="GO" id="GO:0000287">
    <property type="term" value="F:magnesium ion binding"/>
    <property type="evidence" value="ECO:0007669"/>
    <property type="project" value="UniProtKB-UniRule"/>
</dbReference>
<comment type="cofactor">
    <cofactor evidence="9">
        <name>Mg(2+)</name>
        <dbReference type="ChEBI" id="CHEBI:18420"/>
    </cofactor>
    <text evidence="9">Binds 1 Mg(2+) ion per subunit.</text>
</comment>
<dbReference type="FunFam" id="3.20.20.70:FF:000096">
    <property type="entry name" value="Thiamine-phosphate synthase"/>
    <property type="match status" value="1"/>
</dbReference>
<dbReference type="GO" id="GO:0004789">
    <property type="term" value="F:thiamine-phosphate diphosphorylase activity"/>
    <property type="evidence" value="ECO:0007669"/>
    <property type="project" value="UniProtKB-UniRule"/>
</dbReference>
<protein>
    <recommendedName>
        <fullName evidence="9">Thiamine-phosphate synthase</fullName>
        <shortName evidence="9">TP synthase</shortName>
        <shortName evidence="9">TPS</shortName>
        <ecNumber evidence="9">2.5.1.3</ecNumber>
    </recommendedName>
    <alternativeName>
        <fullName evidence="9">Thiamine-phosphate pyrophosphorylase</fullName>
        <shortName evidence="9">TMP pyrophosphorylase</shortName>
        <shortName evidence="9">TMP-PPase</shortName>
    </alternativeName>
</protein>
<proteinExistence type="inferred from homology"/>
<gene>
    <name evidence="9 13" type="primary">thiE</name>
    <name evidence="13" type="ORF">AM506_08140</name>
</gene>
<dbReference type="EC" id="2.5.1.3" evidence="9"/>
<feature type="binding site" evidence="9">
    <location>
        <position position="73"/>
    </location>
    <ligand>
        <name>4-amino-2-methyl-5-(diphosphooxymethyl)pyrimidine</name>
        <dbReference type="ChEBI" id="CHEBI:57841"/>
    </ligand>
</feature>
<evidence type="ECO:0000313" key="13">
    <source>
        <dbReference type="EMBL" id="KPL60031.1"/>
    </source>
</evidence>
<feature type="binding site" evidence="9">
    <location>
        <position position="74"/>
    </location>
    <ligand>
        <name>Mg(2+)</name>
        <dbReference type="ChEBI" id="CHEBI:18420"/>
    </ligand>
</feature>
<dbReference type="AlphaFoldDB" id="A0A0P6VY33"/>
<evidence type="ECO:0000256" key="11">
    <source>
        <dbReference type="RuleBase" id="RU004253"/>
    </source>
</evidence>
<dbReference type="InterPro" id="IPR013785">
    <property type="entry name" value="Aldolase_TIM"/>
</dbReference>
<keyword evidence="4 9" id="KW-0460">Magnesium</keyword>
<evidence type="ECO:0000256" key="1">
    <source>
        <dbReference type="ARBA" id="ARBA00005165"/>
    </source>
</evidence>
<feature type="binding site" evidence="9">
    <location>
        <position position="111"/>
    </location>
    <ligand>
        <name>4-amino-2-methyl-5-(diphosphooxymethyl)pyrimidine</name>
        <dbReference type="ChEBI" id="CHEBI:57841"/>
    </ligand>
</feature>
<comment type="pathway">
    <text evidence="1 9 11">Cofactor biosynthesis; thiamine diphosphate biosynthesis; thiamine phosphate from 4-amino-2-methyl-5-diphosphomethylpyrimidine and 4-methyl-5-(2-phosphoethyl)-thiazole: step 1/1.</text>
</comment>
<evidence type="ECO:0000256" key="7">
    <source>
        <dbReference type="ARBA" id="ARBA00047851"/>
    </source>
</evidence>
<comment type="caution">
    <text evidence="13">The sequence shown here is derived from an EMBL/GenBank/DDBJ whole genome shotgun (WGS) entry which is preliminary data.</text>
</comment>
<feature type="binding site" evidence="9">
    <location>
        <position position="169"/>
    </location>
    <ligand>
        <name>2-[(2R,5Z)-2-carboxy-4-methylthiazol-5(2H)-ylidene]ethyl phosphate</name>
        <dbReference type="ChEBI" id="CHEBI:62899"/>
    </ligand>
</feature>
<dbReference type="HAMAP" id="MF_00097">
    <property type="entry name" value="TMP_synthase"/>
    <property type="match status" value="1"/>
</dbReference>
<dbReference type="InterPro" id="IPR022998">
    <property type="entry name" value="ThiamineP_synth_TenI"/>
</dbReference>
<dbReference type="GO" id="GO:0009229">
    <property type="term" value="P:thiamine diphosphate biosynthetic process"/>
    <property type="evidence" value="ECO:0007669"/>
    <property type="project" value="UniProtKB-UniRule"/>
</dbReference>
<keyword evidence="5 9" id="KW-0784">Thiamine biosynthesis</keyword>
<dbReference type="GO" id="GO:0009228">
    <property type="term" value="P:thiamine biosynthetic process"/>
    <property type="evidence" value="ECO:0007669"/>
    <property type="project" value="UniProtKB-KW"/>
</dbReference>
<evidence type="ECO:0000313" key="14">
    <source>
        <dbReference type="Proteomes" id="UP000050398"/>
    </source>
</evidence>
<comment type="catalytic activity">
    <reaction evidence="6 9 10">
        <text>4-methyl-5-(2-phosphooxyethyl)-thiazole + 4-amino-2-methyl-5-(diphosphooxymethyl)pyrimidine + H(+) = thiamine phosphate + diphosphate</text>
        <dbReference type="Rhea" id="RHEA:22328"/>
        <dbReference type="ChEBI" id="CHEBI:15378"/>
        <dbReference type="ChEBI" id="CHEBI:33019"/>
        <dbReference type="ChEBI" id="CHEBI:37575"/>
        <dbReference type="ChEBI" id="CHEBI:57841"/>
        <dbReference type="ChEBI" id="CHEBI:58296"/>
        <dbReference type="EC" id="2.5.1.3"/>
    </reaction>
</comment>
<dbReference type="RefSeq" id="WP_060671999.1">
    <property type="nucleotide sequence ID" value="NZ_LIXZ01000005.1"/>
</dbReference>
<reference evidence="13 14" key="1">
    <citation type="submission" date="2015-08" db="EMBL/GenBank/DDBJ databases">
        <title>Draft Genome Sequence of Bacillus vietnamensis UCD-SED5.</title>
        <authorList>
            <person name="Lee R.D."/>
            <person name="Jospin G."/>
            <person name="Lang J.M."/>
            <person name="Coil D.A."/>
            <person name="Eisen J.A."/>
        </authorList>
    </citation>
    <scope>NUCLEOTIDE SEQUENCE [LARGE SCALE GENOMIC DNA]</scope>
    <source>
        <strain evidence="13 14">UCD-SED5</strain>
    </source>
</reference>
<dbReference type="SUPFAM" id="SSF51391">
    <property type="entry name" value="Thiamin phosphate synthase"/>
    <property type="match status" value="1"/>
</dbReference>
<evidence type="ECO:0000256" key="4">
    <source>
        <dbReference type="ARBA" id="ARBA00022842"/>
    </source>
</evidence>
<dbReference type="Proteomes" id="UP000050398">
    <property type="component" value="Unassembled WGS sequence"/>
</dbReference>
<evidence type="ECO:0000256" key="9">
    <source>
        <dbReference type="HAMAP-Rule" id="MF_00097"/>
    </source>
</evidence>
<dbReference type="CDD" id="cd00564">
    <property type="entry name" value="TMP_TenI"/>
    <property type="match status" value="1"/>
</dbReference>
<accession>A0A0P6VY33</accession>
<sequence>MNLRDSLKLYLVMGSKDCETSPARVLEEALSGGVTMFQFREKGIRCLKGKPMIELALELQQLCQRHSVPFIINDDVELALSLNADGVHIGQEDESIGVVRKKIGDKILGVSAHNVREAKLALESGADYLGVGPMFHTTTKDDCRIVQGPKVIESMRAEGIRLPLVGIGGIHYGNVQEIMEAGADGVAIISAISKQPEQTHKIFQNVQNSLLQSM</sequence>
<dbReference type="PANTHER" id="PTHR20857">
    <property type="entry name" value="THIAMINE-PHOSPHATE PYROPHOSPHORYLASE"/>
    <property type="match status" value="1"/>
</dbReference>
<evidence type="ECO:0000256" key="10">
    <source>
        <dbReference type="RuleBase" id="RU003826"/>
    </source>
</evidence>
<dbReference type="NCBIfam" id="TIGR00693">
    <property type="entry name" value="thiE"/>
    <property type="match status" value="1"/>
</dbReference>
<evidence type="ECO:0000256" key="3">
    <source>
        <dbReference type="ARBA" id="ARBA00022723"/>
    </source>
</evidence>
<comment type="similarity">
    <text evidence="9 10">Belongs to the thiamine-phosphate synthase family.</text>
</comment>
<dbReference type="GO" id="GO:0005737">
    <property type="term" value="C:cytoplasm"/>
    <property type="evidence" value="ECO:0007669"/>
    <property type="project" value="TreeGrafter"/>
</dbReference>
<dbReference type="Pfam" id="PF02581">
    <property type="entry name" value="TMP-TENI"/>
    <property type="match status" value="1"/>
</dbReference>
<dbReference type="InterPro" id="IPR034291">
    <property type="entry name" value="TMP_synthase"/>
</dbReference>
<evidence type="ECO:0000256" key="5">
    <source>
        <dbReference type="ARBA" id="ARBA00022977"/>
    </source>
</evidence>
<comment type="catalytic activity">
    <reaction evidence="8 9 10">
        <text>2-[(2R,5Z)-2-carboxy-4-methylthiazol-5(2H)-ylidene]ethyl phosphate + 4-amino-2-methyl-5-(diphosphooxymethyl)pyrimidine + 2 H(+) = thiamine phosphate + CO2 + diphosphate</text>
        <dbReference type="Rhea" id="RHEA:47844"/>
        <dbReference type="ChEBI" id="CHEBI:15378"/>
        <dbReference type="ChEBI" id="CHEBI:16526"/>
        <dbReference type="ChEBI" id="CHEBI:33019"/>
        <dbReference type="ChEBI" id="CHEBI:37575"/>
        <dbReference type="ChEBI" id="CHEBI:57841"/>
        <dbReference type="ChEBI" id="CHEBI:62899"/>
        <dbReference type="EC" id="2.5.1.3"/>
    </reaction>
</comment>